<gene>
    <name evidence="4" type="primary">atpE</name>
    <name evidence="5" type="ordered locus">Mesil_1450</name>
</gene>
<dbReference type="Gene3D" id="1.20.5.620">
    <property type="entry name" value="F1F0 ATP synthase subunit B, membrane domain"/>
    <property type="match status" value="1"/>
</dbReference>
<dbReference type="RefSeq" id="WP_013157912.1">
    <property type="nucleotide sequence ID" value="NC_014212.1"/>
</dbReference>
<dbReference type="AlphaFoldDB" id="D7BEZ0"/>
<keyword evidence="4" id="KW-0375">Hydrogen ion transport</keyword>
<dbReference type="HOGENOM" id="CLU_123924_0_0_0"/>
<evidence type="ECO:0000256" key="3">
    <source>
        <dbReference type="ARBA" id="ARBA00023065"/>
    </source>
</evidence>
<dbReference type="GO" id="GO:0046961">
    <property type="term" value="F:proton-transporting ATPase activity, rotational mechanism"/>
    <property type="evidence" value="ECO:0007669"/>
    <property type="project" value="InterPro"/>
</dbReference>
<keyword evidence="2 4" id="KW-0813">Transport</keyword>
<sequence length="188" mass="20357">MSKLEDILKQEVSSEIASITAEAEAKARAIVEAAQARAEALKASRLKALEAERQAALRRAESAAELVVNQARIRSRGQIVDQVKSGVRQALAALSSQPDYPAILTRLAEEALRGVDQPQILVVNPQDAQHLESWAKSKGLELKTDPSVRLGVRLTSAGGKSYVENTLAERLERGWEVLSAKAVKAIWG</sequence>
<dbReference type="Gene3D" id="3.30.2320.30">
    <property type="entry name" value="ATP synthase, E subunit, C-terminal"/>
    <property type="match status" value="1"/>
</dbReference>
<dbReference type="OrthoDB" id="26328at2"/>
<dbReference type="KEGG" id="msv:Mesil_1450"/>
<evidence type="ECO:0000256" key="1">
    <source>
        <dbReference type="ARBA" id="ARBA00005901"/>
    </source>
</evidence>
<comment type="function">
    <text evidence="4">Produces ATP from ADP in the presence of a proton gradient across the membrane.</text>
</comment>
<reference evidence="5 6" key="1">
    <citation type="journal article" date="2010" name="Stand. Genomic Sci.">
        <title>Complete genome sequence of Meiothermus silvanus type strain (VI-R2).</title>
        <authorList>
            <person name="Sikorski J."/>
            <person name="Tindall B.J."/>
            <person name="Lowry S."/>
            <person name="Lucas S."/>
            <person name="Nolan M."/>
            <person name="Copeland A."/>
            <person name="Glavina Del Rio T."/>
            <person name="Tice H."/>
            <person name="Cheng J.F."/>
            <person name="Han C."/>
            <person name="Pitluck S."/>
            <person name="Liolios K."/>
            <person name="Ivanova N."/>
            <person name="Mavromatis K."/>
            <person name="Mikhailova N."/>
            <person name="Pati A."/>
            <person name="Goodwin L."/>
            <person name="Chen A."/>
            <person name="Palaniappan K."/>
            <person name="Land M."/>
            <person name="Hauser L."/>
            <person name="Chang Y.J."/>
            <person name="Jeffries C.D."/>
            <person name="Rohde M."/>
            <person name="Goker M."/>
            <person name="Woyke T."/>
            <person name="Bristow J."/>
            <person name="Eisen J.A."/>
            <person name="Markowitz V."/>
            <person name="Hugenholtz P."/>
            <person name="Kyrpides N.C."/>
            <person name="Klenk H.P."/>
            <person name="Lapidus A."/>
        </authorList>
    </citation>
    <scope>NUCLEOTIDE SEQUENCE [LARGE SCALE GENOMIC DNA]</scope>
    <source>
        <strain evidence="6">ATCC 700542 / DSM 9946 / VI-R2</strain>
    </source>
</reference>
<dbReference type="SUPFAM" id="SSF160527">
    <property type="entry name" value="V-type ATPase subunit E-like"/>
    <property type="match status" value="1"/>
</dbReference>
<comment type="similarity">
    <text evidence="1 4">Belongs to the V-ATPase E subunit family.</text>
</comment>
<keyword evidence="6" id="KW-1185">Reference proteome</keyword>
<dbReference type="EMBL" id="CP002042">
    <property type="protein sequence ID" value="ADH63343.1"/>
    <property type="molecule type" value="Genomic_DNA"/>
</dbReference>
<evidence type="ECO:0000313" key="5">
    <source>
        <dbReference type="EMBL" id="ADH63343.1"/>
    </source>
</evidence>
<dbReference type="eggNOG" id="COG1390">
    <property type="taxonomic scope" value="Bacteria"/>
</dbReference>
<name>D7BEZ0_ALLS1</name>
<organism evidence="5 6">
    <name type="scientific">Allomeiothermus silvanus (strain ATCC 700542 / DSM 9946 / NBRC 106475 / NCIMB 13440 / VI-R2)</name>
    <name type="common">Thermus silvanus</name>
    <dbReference type="NCBI Taxonomy" id="526227"/>
    <lineage>
        <taxon>Bacteria</taxon>
        <taxon>Thermotogati</taxon>
        <taxon>Deinococcota</taxon>
        <taxon>Deinococci</taxon>
        <taxon>Thermales</taxon>
        <taxon>Thermaceae</taxon>
        <taxon>Allomeiothermus</taxon>
    </lineage>
</organism>
<keyword evidence="3 4" id="KW-0406">Ion transport</keyword>
<dbReference type="GO" id="GO:0042777">
    <property type="term" value="P:proton motive force-driven plasma membrane ATP synthesis"/>
    <property type="evidence" value="ECO:0007669"/>
    <property type="project" value="UniProtKB-UniRule"/>
</dbReference>
<dbReference type="HAMAP" id="MF_00311">
    <property type="entry name" value="ATP_synth_E_arch"/>
    <property type="match status" value="1"/>
</dbReference>
<dbReference type="GO" id="GO:0033178">
    <property type="term" value="C:proton-transporting two-sector ATPase complex, catalytic domain"/>
    <property type="evidence" value="ECO:0007669"/>
    <property type="project" value="InterPro"/>
</dbReference>
<dbReference type="Pfam" id="PF01991">
    <property type="entry name" value="vATP-synt_E"/>
    <property type="match status" value="1"/>
</dbReference>
<dbReference type="InterPro" id="IPR038495">
    <property type="entry name" value="ATPase_E_C"/>
</dbReference>
<dbReference type="STRING" id="526227.Mesil_1450"/>
<dbReference type="InterPro" id="IPR002842">
    <property type="entry name" value="ATPase_V1_Esu"/>
</dbReference>
<proteinExistence type="inferred from homology"/>
<dbReference type="Proteomes" id="UP000001916">
    <property type="component" value="Chromosome"/>
</dbReference>
<evidence type="ECO:0000256" key="2">
    <source>
        <dbReference type="ARBA" id="ARBA00022448"/>
    </source>
</evidence>
<dbReference type="GO" id="GO:0046933">
    <property type="term" value="F:proton-transporting ATP synthase activity, rotational mechanism"/>
    <property type="evidence" value="ECO:0007669"/>
    <property type="project" value="UniProtKB-UniRule"/>
</dbReference>
<protein>
    <recommendedName>
        <fullName evidence="4">V-type proton ATPase subunit E</fullName>
    </recommendedName>
    <alternativeName>
        <fullName evidence="4">V-ATPase subunit E</fullName>
    </alternativeName>
</protein>
<evidence type="ECO:0000313" key="6">
    <source>
        <dbReference type="Proteomes" id="UP000001916"/>
    </source>
</evidence>
<dbReference type="GO" id="GO:0005524">
    <property type="term" value="F:ATP binding"/>
    <property type="evidence" value="ECO:0007669"/>
    <property type="project" value="UniProtKB-UniRule"/>
</dbReference>
<evidence type="ECO:0000256" key="4">
    <source>
        <dbReference type="HAMAP-Rule" id="MF_00311"/>
    </source>
</evidence>
<keyword evidence="4" id="KW-0066">ATP synthesis</keyword>
<accession>D7BEZ0</accession>